<dbReference type="Proteomes" id="UP000886886">
    <property type="component" value="Unassembled WGS sequence"/>
</dbReference>
<dbReference type="CDD" id="cd02208">
    <property type="entry name" value="cupin_RmlC-like"/>
    <property type="match status" value="1"/>
</dbReference>
<dbReference type="InterPro" id="IPR018062">
    <property type="entry name" value="HTH_AraC-typ_CS"/>
</dbReference>
<dbReference type="InterPro" id="IPR009057">
    <property type="entry name" value="Homeodomain-like_sf"/>
</dbReference>
<dbReference type="PROSITE" id="PS00041">
    <property type="entry name" value="HTH_ARAC_FAMILY_1"/>
    <property type="match status" value="1"/>
</dbReference>
<comment type="caution">
    <text evidence="5">The sequence shown here is derived from an EMBL/GenBank/DDBJ whole genome shotgun (WGS) entry which is preliminary data.</text>
</comment>
<dbReference type="Gene3D" id="1.10.10.60">
    <property type="entry name" value="Homeodomain-like"/>
    <property type="match status" value="2"/>
</dbReference>
<feature type="domain" description="HTH araC/xylS-type" evidence="4">
    <location>
        <begin position="196"/>
        <end position="294"/>
    </location>
</feature>
<evidence type="ECO:0000256" key="2">
    <source>
        <dbReference type="ARBA" id="ARBA00023125"/>
    </source>
</evidence>
<dbReference type="InterPro" id="IPR014710">
    <property type="entry name" value="RmlC-like_jellyroll"/>
</dbReference>
<accession>A0A9D0ZW24</accession>
<dbReference type="InterPro" id="IPR018060">
    <property type="entry name" value="HTH_AraC"/>
</dbReference>
<organism evidence="5 6">
    <name type="scientific">Candidatus Limivivens merdigallinarum</name>
    <dbReference type="NCBI Taxonomy" id="2840859"/>
    <lineage>
        <taxon>Bacteria</taxon>
        <taxon>Bacillati</taxon>
        <taxon>Bacillota</taxon>
        <taxon>Clostridia</taxon>
        <taxon>Lachnospirales</taxon>
        <taxon>Lachnospiraceae</taxon>
        <taxon>Lachnospiraceae incertae sedis</taxon>
        <taxon>Candidatus Limivivens</taxon>
    </lineage>
</organism>
<dbReference type="Gene3D" id="2.60.120.10">
    <property type="entry name" value="Jelly Rolls"/>
    <property type="match status" value="1"/>
</dbReference>
<dbReference type="EMBL" id="DVFT01000151">
    <property type="protein sequence ID" value="HIQ96926.1"/>
    <property type="molecule type" value="Genomic_DNA"/>
</dbReference>
<dbReference type="InterPro" id="IPR013096">
    <property type="entry name" value="Cupin_2"/>
</dbReference>
<keyword evidence="3" id="KW-0804">Transcription</keyword>
<dbReference type="PROSITE" id="PS01124">
    <property type="entry name" value="HTH_ARAC_FAMILY_2"/>
    <property type="match status" value="1"/>
</dbReference>
<evidence type="ECO:0000256" key="1">
    <source>
        <dbReference type="ARBA" id="ARBA00023015"/>
    </source>
</evidence>
<dbReference type="PANTHER" id="PTHR43280:SF28">
    <property type="entry name" value="HTH-TYPE TRANSCRIPTIONAL ACTIVATOR RHAS"/>
    <property type="match status" value="1"/>
</dbReference>
<evidence type="ECO:0000259" key="4">
    <source>
        <dbReference type="PROSITE" id="PS01124"/>
    </source>
</evidence>
<proteinExistence type="predicted"/>
<dbReference type="PANTHER" id="PTHR43280">
    <property type="entry name" value="ARAC-FAMILY TRANSCRIPTIONAL REGULATOR"/>
    <property type="match status" value="1"/>
</dbReference>
<dbReference type="Pfam" id="PF07883">
    <property type="entry name" value="Cupin_2"/>
    <property type="match status" value="1"/>
</dbReference>
<reference evidence="5" key="1">
    <citation type="submission" date="2020-10" db="EMBL/GenBank/DDBJ databases">
        <authorList>
            <person name="Gilroy R."/>
        </authorList>
    </citation>
    <scope>NUCLEOTIDE SEQUENCE</scope>
    <source>
        <strain evidence="5">ChiSjej3B21-11622</strain>
    </source>
</reference>
<dbReference type="SMART" id="SM00342">
    <property type="entry name" value="HTH_ARAC"/>
    <property type="match status" value="1"/>
</dbReference>
<dbReference type="AlphaFoldDB" id="A0A9D0ZW24"/>
<dbReference type="GO" id="GO:0003700">
    <property type="term" value="F:DNA-binding transcription factor activity"/>
    <property type="evidence" value="ECO:0007669"/>
    <property type="project" value="InterPro"/>
</dbReference>
<dbReference type="GO" id="GO:0043565">
    <property type="term" value="F:sequence-specific DNA binding"/>
    <property type="evidence" value="ECO:0007669"/>
    <property type="project" value="InterPro"/>
</dbReference>
<dbReference type="InterPro" id="IPR011051">
    <property type="entry name" value="RmlC_Cupin_sf"/>
</dbReference>
<keyword evidence="2" id="KW-0238">DNA-binding</keyword>
<protein>
    <submittedName>
        <fullName evidence="5">AraC family transcriptional regulator</fullName>
    </submittedName>
</protein>
<dbReference type="SUPFAM" id="SSF51182">
    <property type="entry name" value="RmlC-like cupins"/>
    <property type="match status" value="1"/>
</dbReference>
<evidence type="ECO:0000313" key="5">
    <source>
        <dbReference type="EMBL" id="HIQ96926.1"/>
    </source>
</evidence>
<dbReference type="SUPFAM" id="SSF46689">
    <property type="entry name" value="Homeodomain-like"/>
    <property type="match status" value="2"/>
</dbReference>
<dbReference type="Pfam" id="PF12833">
    <property type="entry name" value="HTH_18"/>
    <property type="match status" value="1"/>
</dbReference>
<name>A0A9D0ZW24_9FIRM</name>
<sequence>MPILLDHQLQEQIPHDILTFPVAFYCDELAALPDRAGPVHWHPYFEIATAQSGVLDYQVGQTHTILEPGDSIFVNQNMLHGIRQLSGATPDPFPNLVFSGTVVAPENSAIYQKYIRAILACSSLPFVVFRHNNGLWKDVRQQIRAAYCAMREQPACYELTVQRSICCILEAIYRNLDSLPKSEASRVQLNSQIRLQKMLSYIYENYARTVTLADIAGAANISRSEAGRCFQTYLGCSPVDALIQYRLQTAQRMLQETTGTLQEISFACGFHSVNYFSRQFRKRYGYSPGRKHGLGK</sequence>
<reference evidence="5" key="2">
    <citation type="journal article" date="2021" name="PeerJ">
        <title>Extensive microbial diversity within the chicken gut microbiome revealed by metagenomics and culture.</title>
        <authorList>
            <person name="Gilroy R."/>
            <person name="Ravi A."/>
            <person name="Getino M."/>
            <person name="Pursley I."/>
            <person name="Horton D.L."/>
            <person name="Alikhan N.F."/>
            <person name="Baker D."/>
            <person name="Gharbi K."/>
            <person name="Hall N."/>
            <person name="Watson M."/>
            <person name="Adriaenssens E.M."/>
            <person name="Foster-Nyarko E."/>
            <person name="Jarju S."/>
            <person name="Secka A."/>
            <person name="Antonio M."/>
            <person name="Oren A."/>
            <person name="Chaudhuri R.R."/>
            <person name="La Ragione R."/>
            <person name="Hildebrand F."/>
            <person name="Pallen M.J."/>
        </authorList>
    </citation>
    <scope>NUCLEOTIDE SEQUENCE</scope>
    <source>
        <strain evidence="5">ChiSjej3B21-11622</strain>
    </source>
</reference>
<evidence type="ECO:0000256" key="3">
    <source>
        <dbReference type="ARBA" id="ARBA00023163"/>
    </source>
</evidence>
<gene>
    <name evidence="5" type="ORF">IAB26_10215</name>
</gene>
<evidence type="ECO:0000313" key="6">
    <source>
        <dbReference type="Proteomes" id="UP000886886"/>
    </source>
</evidence>
<keyword evidence="1" id="KW-0805">Transcription regulation</keyword>